<dbReference type="KEGG" id="rad:CO657_04085"/>
<dbReference type="RefSeq" id="WP_003587899.1">
    <property type="nucleotide sequence ID" value="NZ_CP034998.1"/>
</dbReference>
<evidence type="ECO:0000313" key="1">
    <source>
        <dbReference type="EMBL" id="QAS77306.1"/>
    </source>
</evidence>
<dbReference type="AlphaFoldDB" id="A0AAE5TV37"/>
<sequence>MQFNGEATLTRPSALAVSERRALIDHLSEVIGRLTYGLAADGLLDLVPSLLEINSVLRDMTDEISRADPVYSDQVIASTVRLIRTSEALLENRVIVQTIH</sequence>
<name>A0AAE5TV37_9HYPH</name>
<gene>
    <name evidence="1" type="ORF">CO657_04085</name>
</gene>
<proteinExistence type="predicted"/>
<dbReference type="Proteomes" id="UP000220927">
    <property type="component" value="Chromosome"/>
</dbReference>
<reference evidence="1 2" key="1">
    <citation type="submission" date="2019-01" db="EMBL/GenBank/DDBJ databases">
        <title>Genomic insights into the origins and evolution of symbiotic genes in the Phaseolus vulgaris microsymbionts.</title>
        <authorList>
            <person name="Tong W."/>
        </authorList>
    </citation>
    <scope>NUCLEOTIDE SEQUENCE [LARGE SCALE GENOMIC DNA]</scope>
    <source>
        <strain evidence="1 2">FH23</strain>
    </source>
</reference>
<accession>A0AAE5TV37</accession>
<evidence type="ECO:0000313" key="2">
    <source>
        <dbReference type="Proteomes" id="UP000220927"/>
    </source>
</evidence>
<keyword evidence="2" id="KW-1185">Reference proteome</keyword>
<protein>
    <submittedName>
        <fullName evidence="1">Uncharacterized protein</fullName>
    </submittedName>
</protein>
<organism evidence="1 2">
    <name type="scientific">Rhizobium acidisoli</name>
    <dbReference type="NCBI Taxonomy" id="1538158"/>
    <lineage>
        <taxon>Bacteria</taxon>
        <taxon>Pseudomonadati</taxon>
        <taxon>Pseudomonadota</taxon>
        <taxon>Alphaproteobacteria</taxon>
        <taxon>Hyphomicrobiales</taxon>
        <taxon>Rhizobiaceae</taxon>
        <taxon>Rhizobium/Agrobacterium group</taxon>
        <taxon>Rhizobium</taxon>
    </lineage>
</organism>
<dbReference type="EMBL" id="CP034998">
    <property type="protein sequence ID" value="QAS77306.1"/>
    <property type="molecule type" value="Genomic_DNA"/>
</dbReference>